<dbReference type="RefSeq" id="WP_270043657.1">
    <property type="nucleotide sequence ID" value="NZ_JAPDOD010000033.1"/>
</dbReference>
<feature type="transmembrane region" description="Helical" evidence="1">
    <location>
        <begin position="119"/>
        <end position="138"/>
    </location>
</feature>
<gene>
    <name evidence="2" type="ORF">OM076_29295</name>
</gene>
<sequence length="236" mass="26329">MTNTAHLQPPTAGLPPARLSGTKRVFARVFLRDWHPVLRDPLDLFRLSFPIGALVYALMGNWDAALRLAAPGLAVFLVRAIDVPRAVDWVFCTAMFFQGWGNALHLFSRFWWYDNLVHITLPMSLAPILYIGFARLDVVPDPSKRSGSNWQLAGMALITCCLGVTAAAFYEVYEWVVDNWFGQHLFIGETDTVTDIADGFLGAGVGGLFLAVWAIASYTTRRLPARMERRLLAEGR</sequence>
<evidence type="ECO:0000256" key="1">
    <source>
        <dbReference type="SAM" id="Phobius"/>
    </source>
</evidence>
<proteinExistence type="predicted"/>
<feature type="transmembrane region" description="Helical" evidence="1">
    <location>
        <begin position="200"/>
        <end position="220"/>
    </location>
</feature>
<evidence type="ECO:0000313" key="2">
    <source>
        <dbReference type="EMBL" id="MDA0164402.1"/>
    </source>
</evidence>
<accession>A0A9X3S4F1</accession>
<keyword evidence="1" id="KW-0472">Membrane</keyword>
<dbReference type="Proteomes" id="UP001149140">
    <property type="component" value="Unassembled WGS sequence"/>
</dbReference>
<protein>
    <recommendedName>
        <fullName evidence="4">DUF2238 domain-containing protein</fullName>
    </recommendedName>
</protein>
<keyword evidence="1" id="KW-1133">Transmembrane helix</keyword>
<feature type="transmembrane region" description="Helical" evidence="1">
    <location>
        <begin position="150"/>
        <end position="170"/>
    </location>
</feature>
<evidence type="ECO:0008006" key="4">
    <source>
        <dbReference type="Google" id="ProtNLM"/>
    </source>
</evidence>
<reference evidence="2" key="1">
    <citation type="submission" date="2022-10" db="EMBL/GenBank/DDBJ databases">
        <title>The WGS of Solirubrobacter ginsenosidimutans DSM 21036.</title>
        <authorList>
            <person name="Jiang Z."/>
        </authorList>
    </citation>
    <scope>NUCLEOTIDE SEQUENCE</scope>
    <source>
        <strain evidence="2">DSM 21036</strain>
    </source>
</reference>
<name>A0A9X3S4F1_9ACTN</name>
<keyword evidence="1" id="KW-0812">Transmembrane</keyword>
<dbReference type="InterPro" id="IPR014509">
    <property type="entry name" value="YjdF-like"/>
</dbReference>
<organism evidence="2 3">
    <name type="scientific">Solirubrobacter ginsenosidimutans</name>
    <dbReference type="NCBI Taxonomy" id="490573"/>
    <lineage>
        <taxon>Bacteria</taxon>
        <taxon>Bacillati</taxon>
        <taxon>Actinomycetota</taxon>
        <taxon>Thermoleophilia</taxon>
        <taxon>Solirubrobacterales</taxon>
        <taxon>Solirubrobacteraceae</taxon>
        <taxon>Solirubrobacter</taxon>
    </lineage>
</organism>
<keyword evidence="3" id="KW-1185">Reference proteome</keyword>
<dbReference type="EMBL" id="JAPDOD010000033">
    <property type="protein sequence ID" value="MDA0164402.1"/>
    <property type="molecule type" value="Genomic_DNA"/>
</dbReference>
<dbReference type="Pfam" id="PF09997">
    <property type="entry name" value="DUF2238"/>
    <property type="match status" value="1"/>
</dbReference>
<comment type="caution">
    <text evidence="2">The sequence shown here is derived from an EMBL/GenBank/DDBJ whole genome shotgun (WGS) entry which is preliminary data.</text>
</comment>
<evidence type="ECO:0000313" key="3">
    <source>
        <dbReference type="Proteomes" id="UP001149140"/>
    </source>
</evidence>
<dbReference type="AlphaFoldDB" id="A0A9X3S4F1"/>